<keyword evidence="2 5" id="KW-0378">Hydrolase</keyword>
<protein>
    <submittedName>
        <fullName evidence="5">Urease subunit alpha</fullName>
        <ecNumber evidence="5">3.5.1.5</ecNumber>
    </submittedName>
</protein>
<keyword evidence="1" id="KW-0479">Metal-binding</keyword>
<gene>
    <name evidence="5" type="primary">ureC_3</name>
    <name evidence="5" type="ORF">NCTC204_02894</name>
</gene>
<dbReference type="GO" id="GO:0009039">
    <property type="term" value="F:urease activity"/>
    <property type="evidence" value="ECO:0007669"/>
    <property type="project" value="UniProtKB-EC"/>
</dbReference>
<reference evidence="5 6" key="1">
    <citation type="submission" date="2018-06" db="EMBL/GenBank/DDBJ databases">
        <authorList>
            <consortium name="Pathogen Informatics"/>
            <person name="Doyle S."/>
        </authorList>
    </citation>
    <scope>NUCLEOTIDE SEQUENCE [LARGE SCALE GENOMIC DNA]</scope>
    <source>
        <strain evidence="5 6">NCTC204</strain>
    </source>
</reference>
<sequence>MSNISRQAYADMFGPTVGDKVRLADTELWIEVEDDLTTYGEEVKFGRRQSDPRRHGPGADAGRDCVDLVLTTR</sequence>
<evidence type="ECO:0000256" key="3">
    <source>
        <dbReference type="ARBA" id="ARBA00047778"/>
    </source>
</evidence>
<dbReference type="SUPFAM" id="SSF51338">
    <property type="entry name" value="Composite domain of metallo-dependent hydrolases"/>
    <property type="match status" value="1"/>
</dbReference>
<evidence type="ECO:0000313" key="5">
    <source>
        <dbReference type="EMBL" id="STU99694.1"/>
    </source>
</evidence>
<dbReference type="GO" id="GO:0046872">
    <property type="term" value="F:metal ion binding"/>
    <property type="evidence" value="ECO:0007669"/>
    <property type="project" value="UniProtKB-KW"/>
</dbReference>
<dbReference type="Proteomes" id="UP000255192">
    <property type="component" value="Unassembled WGS sequence"/>
</dbReference>
<evidence type="ECO:0000313" key="6">
    <source>
        <dbReference type="Proteomes" id="UP000255192"/>
    </source>
</evidence>
<evidence type="ECO:0000259" key="4">
    <source>
        <dbReference type="Pfam" id="PF00449"/>
    </source>
</evidence>
<organism evidence="5 6">
    <name type="scientific">Klebsiella pneumoniae</name>
    <dbReference type="NCBI Taxonomy" id="573"/>
    <lineage>
        <taxon>Bacteria</taxon>
        <taxon>Pseudomonadati</taxon>
        <taxon>Pseudomonadota</taxon>
        <taxon>Gammaproteobacteria</taxon>
        <taxon>Enterobacterales</taxon>
        <taxon>Enterobacteriaceae</taxon>
        <taxon>Klebsiella/Raoultella group</taxon>
        <taxon>Klebsiella</taxon>
        <taxon>Klebsiella pneumoniae complex</taxon>
    </lineage>
</organism>
<dbReference type="AlphaFoldDB" id="A0A378A5I2"/>
<dbReference type="InterPro" id="IPR050069">
    <property type="entry name" value="Urease_subunit"/>
</dbReference>
<evidence type="ECO:0000256" key="2">
    <source>
        <dbReference type="ARBA" id="ARBA00022801"/>
    </source>
</evidence>
<name>A0A378A5I2_KLEPN</name>
<evidence type="ECO:0000256" key="1">
    <source>
        <dbReference type="ARBA" id="ARBA00022723"/>
    </source>
</evidence>
<comment type="catalytic activity">
    <reaction evidence="3">
        <text>urea + 2 H2O + H(+) = hydrogencarbonate + 2 NH4(+)</text>
        <dbReference type="Rhea" id="RHEA:20557"/>
        <dbReference type="ChEBI" id="CHEBI:15377"/>
        <dbReference type="ChEBI" id="CHEBI:15378"/>
        <dbReference type="ChEBI" id="CHEBI:16199"/>
        <dbReference type="ChEBI" id="CHEBI:17544"/>
        <dbReference type="ChEBI" id="CHEBI:28938"/>
        <dbReference type="EC" id="3.5.1.5"/>
    </reaction>
</comment>
<dbReference type="EMBL" id="UGMD01000002">
    <property type="protein sequence ID" value="STU99694.1"/>
    <property type="molecule type" value="Genomic_DNA"/>
</dbReference>
<dbReference type="InterPro" id="IPR011059">
    <property type="entry name" value="Metal-dep_hydrolase_composite"/>
</dbReference>
<dbReference type="PANTHER" id="PTHR33569:SF1">
    <property type="entry name" value="UREASE"/>
    <property type="match status" value="1"/>
</dbReference>
<dbReference type="InterPro" id="IPR011612">
    <property type="entry name" value="Urease_alpha_N_dom"/>
</dbReference>
<dbReference type="Gene3D" id="2.30.40.10">
    <property type="entry name" value="Urease, subunit C, domain 1"/>
    <property type="match status" value="1"/>
</dbReference>
<dbReference type="Pfam" id="PF00449">
    <property type="entry name" value="Urease_alpha"/>
    <property type="match status" value="1"/>
</dbReference>
<dbReference type="PANTHER" id="PTHR33569">
    <property type="entry name" value="UREASE"/>
    <property type="match status" value="1"/>
</dbReference>
<feature type="domain" description="Urease alpha-subunit N-terminal" evidence="4">
    <location>
        <begin position="3"/>
        <end position="71"/>
    </location>
</feature>
<proteinExistence type="predicted"/>
<accession>A0A378A5I2</accession>
<dbReference type="EC" id="3.5.1.5" evidence="5"/>